<evidence type="ECO:0000256" key="5">
    <source>
        <dbReference type="ARBA" id="ARBA00022989"/>
    </source>
</evidence>
<evidence type="ECO:0000259" key="13">
    <source>
        <dbReference type="PROSITE" id="PS50885"/>
    </source>
</evidence>
<dbReference type="SMART" id="SM00283">
    <property type="entry name" value="MA"/>
    <property type="match status" value="1"/>
</dbReference>
<dbReference type="Pfam" id="PF00672">
    <property type="entry name" value="HAMP"/>
    <property type="match status" value="1"/>
</dbReference>
<dbReference type="RefSeq" id="WP_013655812.1">
    <property type="nucleotide sequence ID" value="NC_015275.1"/>
</dbReference>
<keyword evidence="2" id="KW-1003">Cell membrane</keyword>
<evidence type="ECO:0000256" key="4">
    <source>
        <dbReference type="ARBA" id="ARBA00022692"/>
    </source>
</evidence>
<dbReference type="SUPFAM" id="SSF58104">
    <property type="entry name" value="Methyl-accepting chemotaxis protein (MCP) signaling domain"/>
    <property type="match status" value="1"/>
</dbReference>
<dbReference type="Pfam" id="PF00015">
    <property type="entry name" value="MCPsignal"/>
    <property type="match status" value="1"/>
</dbReference>
<feature type="transmembrane region" description="Helical" evidence="11">
    <location>
        <begin position="328"/>
        <end position="347"/>
    </location>
</feature>
<dbReference type="Proteomes" id="UP000008467">
    <property type="component" value="Chromosome"/>
</dbReference>
<keyword evidence="3" id="KW-0145">Chemotaxis</keyword>
<comment type="similarity">
    <text evidence="8">Belongs to the methyl-accepting chemotaxis (MCP) protein family.</text>
</comment>
<dbReference type="PROSITE" id="PS50111">
    <property type="entry name" value="CHEMOTAXIS_TRANSDUC_2"/>
    <property type="match status" value="1"/>
</dbReference>
<evidence type="ECO:0000256" key="6">
    <source>
        <dbReference type="ARBA" id="ARBA00023136"/>
    </source>
</evidence>
<dbReference type="HOGENOM" id="CLU_000445_107_19_9"/>
<keyword evidence="15" id="KW-1185">Reference proteome</keyword>
<dbReference type="PANTHER" id="PTHR32089:SF112">
    <property type="entry name" value="LYSOZYME-LIKE PROTEIN-RELATED"/>
    <property type="match status" value="1"/>
</dbReference>
<dbReference type="CDD" id="cd06225">
    <property type="entry name" value="HAMP"/>
    <property type="match status" value="1"/>
</dbReference>
<dbReference type="GO" id="GO:0006935">
    <property type="term" value="P:chemotaxis"/>
    <property type="evidence" value="ECO:0007669"/>
    <property type="project" value="UniProtKB-KW"/>
</dbReference>
<dbReference type="KEGG" id="cle:Clole_0778"/>
<evidence type="ECO:0000256" key="11">
    <source>
        <dbReference type="SAM" id="Phobius"/>
    </source>
</evidence>
<evidence type="ECO:0000313" key="15">
    <source>
        <dbReference type="Proteomes" id="UP000008467"/>
    </source>
</evidence>
<dbReference type="Pfam" id="PF02743">
    <property type="entry name" value="dCache_1"/>
    <property type="match status" value="1"/>
</dbReference>
<dbReference type="Gene3D" id="6.10.340.10">
    <property type="match status" value="1"/>
</dbReference>
<dbReference type="SMART" id="SM00304">
    <property type="entry name" value="HAMP"/>
    <property type="match status" value="1"/>
</dbReference>
<feature type="transmembrane region" description="Helical" evidence="11">
    <location>
        <begin position="51"/>
        <end position="69"/>
    </location>
</feature>
<keyword evidence="4 11" id="KW-0812">Transmembrane</keyword>
<keyword evidence="7 9" id="KW-0807">Transducer</keyword>
<dbReference type="eggNOG" id="COG0840">
    <property type="taxonomic scope" value="Bacteria"/>
</dbReference>
<dbReference type="STRING" id="642492.Clole_0778"/>
<feature type="compositionally biased region" description="Basic and acidic residues" evidence="10">
    <location>
        <begin position="1"/>
        <end position="12"/>
    </location>
</feature>
<evidence type="ECO:0000256" key="1">
    <source>
        <dbReference type="ARBA" id="ARBA00004651"/>
    </source>
</evidence>
<evidence type="ECO:0000313" key="14">
    <source>
        <dbReference type="EMBL" id="ADZ82511.1"/>
    </source>
</evidence>
<evidence type="ECO:0000256" key="8">
    <source>
        <dbReference type="ARBA" id="ARBA00029447"/>
    </source>
</evidence>
<organism evidence="14 15">
    <name type="scientific">Cellulosilyticum lentocellum (strain ATCC 49066 / DSM 5427 / NCIMB 11756 / RHM5)</name>
    <name type="common">Clostridium lentocellum</name>
    <dbReference type="NCBI Taxonomy" id="642492"/>
    <lineage>
        <taxon>Bacteria</taxon>
        <taxon>Bacillati</taxon>
        <taxon>Bacillota</taxon>
        <taxon>Clostridia</taxon>
        <taxon>Lachnospirales</taxon>
        <taxon>Cellulosilyticaceae</taxon>
        <taxon>Cellulosilyticum</taxon>
    </lineage>
</organism>
<evidence type="ECO:0000259" key="12">
    <source>
        <dbReference type="PROSITE" id="PS50111"/>
    </source>
</evidence>
<feature type="domain" description="HAMP" evidence="13">
    <location>
        <begin position="349"/>
        <end position="401"/>
    </location>
</feature>
<dbReference type="InterPro" id="IPR003660">
    <property type="entry name" value="HAMP_dom"/>
</dbReference>
<proteinExistence type="inferred from homology"/>
<keyword evidence="5 11" id="KW-1133">Transmembrane helix</keyword>
<dbReference type="Gene3D" id="1.10.287.950">
    <property type="entry name" value="Methyl-accepting chemotaxis protein"/>
    <property type="match status" value="1"/>
</dbReference>
<sequence length="707" mass="77579">MKKLKLSKEVTKKQKKVRNNKETSPKVKKIKNKSKEIKIKPKKAGTIKDKLILSYVLCVVIPLVLVNLFSASQSKSTVKETSSQLALEMVKQTSANISYYTDGVETSMTRIIINDLNASSTNLINEYITAIKNEDSDIGKLNKFNVSKQIRELLNYSVSLDESIEGYAIVIDEENQISSTIGMKTTTNLVSFLEEEVGNSTLWRLVNTDEGKEIYAIRKLANLRRGKAAGILIAKVDLEVLQEKVNSIKLFDNSKVSIVDMNGEIVCSNSDIPMSDAVKSNINFEESEKPITVGNSLVTYAKSNNGWQIVAEIPESALTTGISQVVRVVWLVIAIAALVAVFAGVFISRGITTSLKQLKDLMKKAETGDLTVEANIKGNNEFTEVGHSFNHMIENIKALLQEAKNTINHTLEAGDILKKSTSNSTETFSQLALSIENISEGSNSQAEDTQNSAIVMEKLSESIGQVIEDTSTLFKHNQGTRQIIEEANKNMQLLDGTMASTHTISNEISMSIKELSALTKAIGEVMSLLDGISEQTNLLALNASIEAARAGDIGKGFAVVANEVRNLATQSKESSSHVKENLRDIEKKVLHTANLVSKSNEVFSKQEVAVSKTNDSLKQMISGLHEMGEELENVNNRVSQMTMYKDEMGIRIESITTVTEENAAAVEEVNALSEEQKAVMQQLAHLASELMTSIETLDASVETFIIN</sequence>
<gene>
    <name evidence="14" type="ordered locus">Clole_0778</name>
</gene>
<feature type="domain" description="Methyl-accepting transducer" evidence="12">
    <location>
        <begin position="420"/>
        <end position="677"/>
    </location>
</feature>
<evidence type="ECO:0000256" key="2">
    <source>
        <dbReference type="ARBA" id="ARBA00022475"/>
    </source>
</evidence>
<dbReference type="PROSITE" id="PS50885">
    <property type="entry name" value="HAMP"/>
    <property type="match status" value="1"/>
</dbReference>
<keyword evidence="6 11" id="KW-0472">Membrane</keyword>
<feature type="region of interest" description="Disordered" evidence="10">
    <location>
        <begin position="1"/>
        <end position="28"/>
    </location>
</feature>
<dbReference type="Gene3D" id="3.30.450.20">
    <property type="entry name" value="PAS domain"/>
    <property type="match status" value="1"/>
</dbReference>
<protein>
    <submittedName>
        <fullName evidence="14">Methyl-accepting chemotaxis sensory transducer</fullName>
    </submittedName>
</protein>
<dbReference type="InterPro" id="IPR033479">
    <property type="entry name" value="dCache_1"/>
</dbReference>
<evidence type="ECO:0000256" key="3">
    <source>
        <dbReference type="ARBA" id="ARBA00022500"/>
    </source>
</evidence>
<dbReference type="PANTHER" id="PTHR32089">
    <property type="entry name" value="METHYL-ACCEPTING CHEMOTAXIS PROTEIN MCPB"/>
    <property type="match status" value="1"/>
</dbReference>
<accession>F2JPG3</accession>
<dbReference type="AlphaFoldDB" id="F2JPG3"/>
<dbReference type="InterPro" id="IPR004089">
    <property type="entry name" value="MCPsignal_dom"/>
</dbReference>
<dbReference type="EMBL" id="CP002582">
    <property type="protein sequence ID" value="ADZ82511.1"/>
    <property type="molecule type" value="Genomic_DNA"/>
</dbReference>
<name>F2JPG3_CELLD</name>
<reference evidence="14 15" key="1">
    <citation type="journal article" date="2011" name="J. Bacteriol.">
        <title>Complete genome sequence of the cellulose-degrading bacterium Cellulosilyticum lentocellum.</title>
        <authorList>
            <consortium name="US DOE Joint Genome Institute"/>
            <person name="Miller D.A."/>
            <person name="Suen G."/>
            <person name="Bruce D."/>
            <person name="Copeland A."/>
            <person name="Cheng J.F."/>
            <person name="Detter C."/>
            <person name="Goodwin L.A."/>
            <person name="Han C.S."/>
            <person name="Hauser L.J."/>
            <person name="Land M.L."/>
            <person name="Lapidus A."/>
            <person name="Lucas S."/>
            <person name="Meincke L."/>
            <person name="Pitluck S."/>
            <person name="Tapia R."/>
            <person name="Teshima H."/>
            <person name="Woyke T."/>
            <person name="Fox B.G."/>
            <person name="Angert E.R."/>
            <person name="Currie C.R."/>
        </authorList>
    </citation>
    <scope>NUCLEOTIDE SEQUENCE [LARGE SCALE GENOMIC DNA]</scope>
    <source>
        <strain evidence="15">ATCC 49066 / DSM 5427 / NCIMB 11756 / RHM5</strain>
    </source>
</reference>
<evidence type="ECO:0000256" key="7">
    <source>
        <dbReference type="ARBA" id="ARBA00023224"/>
    </source>
</evidence>
<evidence type="ECO:0000256" key="9">
    <source>
        <dbReference type="PROSITE-ProRule" id="PRU00284"/>
    </source>
</evidence>
<comment type="subcellular location">
    <subcellularLocation>
        <location evidence="1">Cell membrane</location>
        <topology evidence="1">Multi-pass membrane protein</topology>
    </subcellularLocation>
</comment>
<dbReference type="GO" id="GO:0005886">
    <property type="term" value="C:plasma membrane"/>
    <property type="evidence" value="ECO:0007669"/>
    <property type="project" value="UniProtKB-SubCell"/>
</dbReference>
<dbReference type="GO" id="GO:0007165">
    <property type="term" value="P:signal transduction"/>
    <property type="evidence" value="ECO:0007669"/>
    <property type="project" value="UniProtKB-KW"/>
</dbReference>
<evidence type="ECO:0000256" key="10">
    <source>
        <dbReference type="SAM" id="MobiDB-lite"/>
    </source>
</evidence>